<organism evidence="1 2">
    <name type="scientific">Eumeta variegata</name>
    <name type="common">Bagworm moth</name>
    <name type="synonym">Eumeta japonica</name>
    <dbReference type="NCBI Taxonomy" id="151549"/>
    <lineage>
        <taxon>Eukaryota</taxon>
        <taxon>Metazoa</taxon>
        <taxon>Ecdysozoa</taxon>
        <taxon>Arthropoda</taxon>
        <taxon>Hexapoda</taxon>
        <taxon>Insecta</taxon>
        <taxon>Pterygota</taxon>
        <taxon>Neoptera</taxon>
        <taxon>Endopterygota</taxon>
        <taxon>Lepidoptera</taxon>
        <taxon>Glossata</taxon>
        <taxon>Ditrysia</taxon>
        <taxon>Tineoidea</taxon>
        <taxon>Psychidae</taxon>
        <taxon>Oiketicinae</taxon>
        <taxon>Eumeta</taxon>
    </lineage>
</organism>
<gene>
    <name evidence="1" type="ORF">EVAR_55442_1</name>
</gene>
<sequence length="130" mass="14342">MTTVISSPQLALASVEGLRLMGKEDVRTVDSPNGNQKAVRYTTVSTSLRNTPSFLEILDAESKPKPHTRVGVEEIPRPGRRTSIAIPVTVSTRCRFYSRFDSDKGNDLTPVFGDDADFPLDISDTKNEML</sequence>
<evidence type="ECO:0000313" key="2">
    <source>
        <dbReference type="Proteomes" id="UP000299102"/>
    </source>
</evidence>
<proteinExistence type="predicted"/>
<name>A0A4C1Y427_EUMVA</name>
<comment type="caution">
    <text evidence="1">The sequence shown here is derived from an EMBL/GenBank/DDBJ whole genome shotgun (WGS) entry which is preliminary data.</text>
</comment>
<dbReference type="OrthoDB" id="10028801at2759"/>
<reference evidence="1 2" key="1">
    <citation type="journal article" date="2019" name="Commun. Biol.">
        <title>The bagworm genome reveals a unique fibroin gene that provides high tensile strength.</title>
        <authorList>
            <person name="Kono N."/>
            <person name="Nakamura H."/>
            <person name="Ohtoshi R."/>
            <person name="Tomita M."/>
            <person name="Numata K."/>
            <person name="Arakawa K."/>
        </authorList>
    </citation>
    <scope>NUCLEOTIDE SEQUENCE [LARGE SCALE GENOMIC DNA]</scope>
</reference>
<evidence type="ECO:0000313" key="1">
    <source>
        <dbReference type="EMBL" id="GBP70123.1"/>
    </source>
</evidence>
<dbReference type="EMBL" id="BGZK01001064">
    <property type="protein sequence ID" value="GBP70123.1"/>
    <property type="molecule type" value="Genomic_DNA"/>
</dbReference>
<protein>
    <submittedName>
        <fullName evidence="1">Uncharacterized protein</fullName>
    </submittedName>
</protein>
<dbReference type="AlphaFoldDB" id="A0A4C1Y427"/>
<keyword evidence="2" id="KW-1185">Reference proteome</keyword>
<dbReference type="Proteomes" id="UP000299102">
    <property type="component" value="Unassembled WGS sequence"/>
</dbReference>
<accession>A0A4C1Y427</accession>